<comment type="caution">
    <text evidence="2">The sequence shown here is derived from an EMBL/GenBank/DDBJ whole genome shotgun (WGS) entry which is preliminary data.</text>
</comment>
<protein>
    <submittedName>
        <fullName evidence="2">Uncharacterized protein</fullName>
    </submittedName>
</protein>
<evidence type="ECO:0000313" key="3">
    <source>
        <dbReference type="Proteomes" id="UP000594638"/>
    </source>
</evidence>
<dbReference type="EMBL" id="CACTIH010004909">
    <property type="protein sequence ID" value="CAA2991182.1"/>
    <property type="molecule type" value="Genomic_DNA"/>
</dbReference>
<reference evidence="2 3" key="1">
    <citation type="submission" date="2019-12" db="EMBL/GenBank/DDBJ databases">
        <authorList>
            <person name="Alioto T."/>
            <person name="Alioto T."/>
            <person name="Gomez Garrido J."/>
        </authorList>
    </citation>
    <scope>NUCLEOTIDE SEQUENCE [LARGE SCALE GENOMIC DNA]</scope>
</reference>
<sequence length="232" mass="24364">PPVSRSCGSTGSASVSARHGRRSQASGRAGGRARSSSSRRAISVCSWPFGGSVPSHTDDYAGEVPPHEPCELRVASCGPRTGGLIAVADSLLISSLTCRVAACPKVATRRARGPHDETCAPSANPIWRRQTNKLVPHRPARSQSLTGGSGTPREPAAVNLSANFFFFSPLARRLARPLVASWPGSAVSGYVTAGQGRAPIQMSLTPRQVPPYSRWLAGWLADGCQQRVVAAC</sequence>
<accession>A0A8S0SE56</accession>
<dbReference type="Gramene" id="OE9A048823T1">
    <property type="protein sequence ID" value="OE9A048823C1"/>
    <property type="gene ID" value="OE9A048823"/>
</dbReference>
<keyword evidence="3" id="KW-1185">Reference proteome</keyword>
<dbReference type="Proteomes" id="UP000594638">
    <property type="component" value="Unassembled WGS sequence"/>
</dbReference>
<feature type="non-terminal residue" evidence="2">
    <location>
        <position position="1"/>
    </location>
</feature>
<organism evidence="2 3">
    <name type="scientific">Olea europaea subsp. europaea</name>
    <dbReference type="NCBI Taxonomy" id="158383"/>
    <lineage>
        <taxon>Eukaryota</taxon>
        <taxon>Viridiplantae</taxon>
        <taxon>Streptophyta</taxon>
        <taxon>Embryophyta</taxon>
        <taxon>Tracheophyta</taxon>
        <taxon>Spermatophyta</taxon>
        <taxon>Magnoliopsida</taxon>
        <taxon>eudicotyledons</taxon>
        <taxon>Gunneridae</taxon>
        <taxon>Pentapetalae</taxon>
        <taxon>asterids</taxon>
        <taxon>lamiids</taxon>
        <taxon>Lamiales</taxon>
        <taxon>Oleaceae</taxon>
        <taxon>Oleeae</taxon>
        <taxon>Olea</taxon>
    </lineage>
</organism>
<proteinExistence type="predicted"/>
<feature type="region of interest" description="Disordered" evidence="1">
    <location>
        <begin position="1"/>
        <end position="40"/>
    </location>
</feature>
<evidence type="ECO:0000256" key="1">
    <source>
        <dbReference type="SAM" id="MobiDB-lite"/>
    </source>
</evidence>
<feature type="compositionally biased region" description="Low complexity" evidence="1">
    <location>
        <begin position="23"/>
        <end position="40"/>
    </location>
</feature>
<evidence type="ECO:0000313" key="2">
    <source>
        <dbReference type="EMBL" id="CAA2991182.1"/>
    </source>
</evidence>
<name>A0A8S0SE56_OLEEU</name>
<gene>
    <name evidence="2" type="ORF">OLEA9_A048823</name>
</gene>
<feature type="region of interest" description="Disordered" evidence="1">
    <location>
        <begin position="112"/>
        <end position="153"/>
    </location>
</feature>
<feature type="compositionally biased region" description="Polar residues" evidence="1">
    <location>
        <begin position="1"/>
        <end position="15"/>
    </location>
</feature>
<dbReference type="AlphaFoldDB" id="A0A8S0SE56"/>